<evidence type="ECO:0000259" key="2">
    <source>
        <dbReference type="PROSITE" id="PS50168"/>
    </source>
</evidence>
<feature type="domain" description="DED" evidence="2">
    <location>
        <begin position="5"/>
        <end position="85"/>
    </location>
</feature>
<dbReference type="PROSITE" id="PS50168">
    <property type="entry name" value="DED"/>
    <property type="match status" value="1"/>
</dbReference>
<feature type="region of interest" description="Disordered" evidence="1">
    <location>
        <begin position="1018"/>
        <end position="1041"/>
    </location>
</feature>
<evidence type="ECO:0000313" key="4">
    <source>
        <dbReference type="Proteomes" id="UP000507470"/>
    </source>
</evidence>
<dbReference type="GO" id="GO:0042981">
    <property type="term" value="P:regulation of apoptotic process"/>
    <property type="evidence" value="ECO:0007669"/>
    <property type="project" value="InterPro"/>
</dbReference>
<dbReference type="AlphaFoldDB" id="A0A6J8E0S8"/>
<dbReference type="EMBL" id="CACVKT020008064">
    <property type="protein sequence ID" value="CAC5412621.1"/>
    <property type="molecule type" value="Genomic_DNA"/>
</dbReference>
<gene>
    <name evidence="3" type="ORF">MCOR_45612</name>
</gene>
<evidence type="ECO:0000313" key="3">
    <source>
        <dbReference type="EMBL" id="CAC5412621.1"/>
    </source>
</evidence>
<proteinExistence type="predicted"/>
<dbReference type="Pfam" id="PF01335">
    <property type="entry name" value="DED"/>
    <property type="match status" value="1"/>
</dbReference>
<dbReference type="SUPFAM" id="SSF47986">
    <property type="entry name" value="DEATH domain"/>
    <property type="match status" value="1"/>
</dbReference>
<dbReference type="Proteomes" id="UP000507470">
    <property type="component" value="Unassembled WGS sequence"/>
</dbReference>
<dbReference type="Gene3D" id="1.10.533.10">
    <property type="entry name" value="Death Domain, Fas"/>
    <property type="match status" value="1"/>
</dbReference>
<sequence>MDFDCYIKVMKEVADGLDDGNIRGLKFLLRDKPNIYQKELVNVNEGSDLIQLLERKELLSRTKVLEFMNLLQLEGRIDLSKKVQIYMETNLPVNLSNHDYYGINGMPVVENYIETDEYRLFEKKINSCKAALIKGTLKEYRDLDKYKLKLFFFHRLLMLINRMLNNSQPLSASRALYSWMYTYGAVKIKISCHHGSGKTQHAYSYARRFPGKSEKSLIWRIDCKTLSQIYRSLSAMVAYLKLQCIFLDHVTCTQSDRQLRASIDEMTKRIQQKLRCEGINNANHLVLLDGVEDTSDDTFTKMLKDFLDTENVYVIATSRVTYPDEFHNLCIEVTGMTEEEAVLYFKVVNNDELEQVKELARQLSYLPLALSFAFAFIANTGSSIETYVKSLAETEANDQLRSLTVSCEVALEIVKKDLTEHGKNLLAYIPYLHPENIPDFLLKSLLPVNMTEDFKEREINKLIVCLRNNSLATLKSRGNNRVIAVHRFTFRVMMNMKTEKEKTIEANALLRHFCHNIYLDTSLIEAVKKNVMFLDHALELLKLYENCNRRPEMEDKVLCCVLLCGVAVTYRLYGNTELSANEYFVKARDAVCELVSVNKADFAVTVCGFTAMNDIHISINGCELIRENSKNLFEKLLHKGKSLSDSFILTVITNTMRNKEQLCYLLEVTNGISYTNNQIATDSIEELLENQIIVPFQESKESFLVELMIHILYNSSKNKRLMKLATDDFTKQNPERRNHLMARLSSDNLCPTDESLVELQYSINLAELLDNHYKHNCPAFRLGLKIAARRGAILYYISSQDSNKSIKCIKDAVKILEENSESNIRFIEFGVVKHDSRSTNYQMVSNKKLLMECYIMLSKEDTTYVKKALTLAQDLESLIPRLYHWKVMSDIHIKIAHVFELQNTEPFITKAKQHYKEAYRREYESNNIRLTRYHLRALLQYVNCCINHSTKEDLEMAKTICNDIKERFQHKSTDEMFDAALETIDKQLNEMTTPKEIINSLLTVNCSGVDIGTQTDNVSTHTSSEGHVRNSQSGISPTKKELQRRKLQLKIELNEIDNELMQLELNNM</sequence>
<dbReference type="InterPro" id="IPR001875">
    <property type="entry name" value="DED_dom"/>
</dbReference>
<organism evidence="3 4">
    <name type="scientific">Mytilus coruscus</name>
    <name type="common">Sea mussel</name>
    <dbReference type="NCBI Taxonomy" id="42192"/>
    <lineage>
        <taxon>Eukaryota</taxon>
        <taxon>Metazoa</taxon>
        <taxon>Spiralia</taxon>
        <taxon>Lophotrochozoa</taxon>
        <taxon>Mollusca</taxon>
        <taxon>Bivalvia</taxon>
        <taxon>Autobranchia</taxon>
        <taxon>Pteriomorphia</taxon>
        <taxon>Mytilida</taxon>
        <taxon>Mytiloidea</taxon>
        <taxon>Mytilidae</taxon>
        <taxon>Mytilinae</taxon>
        <taxon>Mytilus</taxon>
    </lineage>
</organism>
<protein>
    <recommendedName>
        <fullName evidence="2">DED domain-containing protein</fullName>
    </recommendedName>
</protein>
<reference evidence="3 4" key="1">
    <citation type="submission" date="2020-06" db="EMBL/GenBank/DDBJ databases">
        <authorList>
            <person name="Li R."/>
            <person name="Bekaert M."/>
        </authorList>
    </citation>
    <scope>NUCLEOTIDE SEQUENCE [LARGE SCALE GENOMIC DNA]</scope>
    <source>
        <strain evidence="4">wild</strain>
    </source>
</reference>
<keyword evidence="4" id="KW-1185">Reference proteome</keyword>
<dbReference type="InterPro" id="IPR027417">
    <property type="entry name" value="P-loop_NTPase"/>
</dbReference>
<name>A0A6J8E0S8_MYTCO</name>
<dbReference type="SUPFAM" id="SSF52540">
    <property type="entry name" value="P-loop containing nucleoside triphosphate hydrolases"/>
    <property type="match status" value="1"/>
</dbReference>
<evidence type="ECO:0000256" key="1">
    <source>
        <dbReference type="SAM" id="MobiDB-lite"/>
    </source>
</evidence>
<dbReference type="InterPro" id="IPR011029">
    <property type="entry name" value="DEATH-like_dom_sf"/>
</dbReference>
<dbReference type="OrthoDB" id="6076681at2759"/>
<accession>A0A6J8E0S8</accession>
<feature type="compositionally biased region" description="Polar residues" evidence="1">
    <location>
        <begin position="1018"/>
        <end position="1036"/>
    </location>
</feature>